<evidence type="ECO:0000313" key="3">
    <source>
        <dbReference type="EMBL" id="MBJ3785096.1"/>
    </source>
</evidence>
<keyword evidence="4" id="KW-1185">Reference proteome</keyword>
<dbReference type="Gene3D" id="3.30.70.100">
    <property type="match status" value="1"/>
</dbReference>
<dbReference type="Pfam" id="PF00403">
    <property type="entry name" value="HMA"/>
    <property type="match status" value="1"/>
</dbReference>
<accession>A0A934IXQ1</accession>
<organism evidence="3 4">
    <name type="scientific">Devosia sediminis</name>
    <dbReference type="NCBI Taxonomy" id="2798801"/>
    <lineage>
        <taxon>Bacteria</taxon>
        <taxon>Pseudomonadati</taxon>
        <taxon>Pseudomonadota</taxon>
        <taxon>Alphaproteobacteria</taxon>
        <taxon>Hyphomicrobiales</taxon>
        <taxon>Devosiaceae</taxon>
        <taxon>Devosia</taxon>
    </lineage>
</organism>
<dbReference type="PROSITE" id="PS50846">
    <property type="entry name" value="HMA_2"/>
    <property type="match status" value="1"/>
</dbReference>
<sequence length="66" mass="6886">MPQTSTFAVRDMDCSHCAGTVRGALEKALPGTSVTVDLAARKVSFTGDRAKGAQAIRDAGYTPETV</sequence>
<dbReference type="RefSeq" id="WP_198876298.1">
    <property type="nucleotide sequence ID" value="NZ_JAEKMH010000002.1"/>
</dbReference>
<proteinExistence type="predicted"/>
<gene>
    <name evidence="3" type="ORF">JEQ47_10225</name>
</gene>
<name>A0A934IXQ1_9HYPH</name>
<feature type="domain" description="HMA" evidence="2">
    <location>
        <begin position="3"/>
        <end position="66"/>
    </location>
</feature>
<dbReference type="AlphaFoldDB" id="A0A934IXQ1"/>
<evidence type="ECO:0000313" key="4">
    <source>
        <dbReference type="Proteomes" id="UP000602124"/>
    </source>
</evidence>
<dbReference type="EMBL" id="JAEKMH010000002">
    <property type="protein sequence ID" value="MBJ3785096.1"/>
    <property type="molecule type" value="Genomic_DNA"/>
</dbReference>
<keyword evidence="1" id="KW-0479">Metal-binding</keyword>
<dbReference type="PROSITE" id="PS01047">
    <property type="entry name" value="HMA_1"/>
    <property type="match status" value="1"/>
</dbReference>
<dbReference type="Proteomes" id="UP000602124">
    <property type="component" value="Unassembled WGS sequence"/>
</dbReference>
<dbReference type="SUPFAM" id="SSF55008">
    <property type="entry name" value="HMA, heavy metal-associated domain"/>
    <property type="match status" value="1"/>
</dbReference>
<dbReference type="GO" id="GO:0046872">
    <property type="term" value="F:metal ion binding"/>
    <property type="evidence" value="ECO:0007669"/>
    <property type="project" value="UniProtKB-KW"/>
</dbReference>
<reference evidence="3" key="1">
    <citation type="submission" date="2020-12" db="EMBL/GenBank/DDBJ databases">
        <title>Devosia sp. MSA67 isolated from Mo River.</title>
        <authorList>
            <person name="Ma F."/>
            <person name="Zi Z."/>
        </authorList>
    </citation>
    <scope>NUCLEOTIDE SEQUENCE</scope>
    <source>
        <strain evidence="3">MSA67</strain>
    </source>
</reference>
<evidence type="ECO:0000256" key="1">
    <source>
        <dbReference type="ARBA" id="ARBA00022723"/>
    </source>
</evidence>
<protein>
    <submittedName>
        <fullName evidence="3">Heavy-metal-associated domain-containing protein</fullName>
    </submittedName>
</protein>
<dbReference type="InterPro" id="IPR036163">
    <property type="entry name" value="HMA_dom_sf"/>
</dbReference>
<comment type="caution">
    <text evidence="3">The sequence shown here is derived from an EMBL/GenBank/DDBJ whole genome shotgun (WGS) entry which is preliminary data.</text>
</comment>
<dbReference type="InterPro" id="IPR006121">
    <property type="entry name" value="HMA_dom"/>
</dbReference>
<dbReference type="InterPro" id="IPR017969">
    <property type="entry name" value="Heavy-metal-associated_CS"/>
</dbReference>
<evidence type="ECO:0000259" key="2">
    <source>
        <dbReference type="PROSITE" id="PS50846"/>
    </source>
</evidence>
<dbReference type="CDD" id="cd00371">
    <property type="entry name" value="HMA"/>
    <property type="match status" value="1"/>
</dbReference>